<accession>A0AAQ3PIU2</accession>
<sequence>MVVCLPLLEFQLDILREMNIAHTQLHQNRLTSWAKSTMVPVEKETIGLIDELPYIVVSYNTGDSSDFSNIVAQRKALNKDSGKGTSHALDTTTAAPSPRVQDLRTAHPPPRVPRETLITVVPPTTQEKGKRKTFKEKLSSS</sequence>
<feature type="region of interest" description="Disordered" evidence="1">
    <location>
        <begin position="77"/>
        <end position="141"/>
    </location>
</feature>
<keyword evidence="3" id="KW-1185">Reference proteome</keyword>
<name>A0AAQ3PIU2_VIGMU</name>
<evidence type="ECO:0000313" key="2">
    <source>
        <dbReference type="EMBL" id="WVZ26392.1"/>
    </source>
</evidence>
<dbReference type="Proteomes" id="UP001374535">
    <property type="component" value="Chromosome 1"/>
</dbReference>
<dbReference type="AlphaFoldDB" id="A0AAQ3PIU2"/>
<evidence type="ECO:0000313" key="3">
    <source>
        <dbReference type="Proteomes" id="UP001374535"/>
    </source>
</evidence>
<reference evidence="2 3" key="1">
    <citation type="journal article" date="2023" name="Life. Sci Alliance">
        <title>Evolutionary insights into 3D genome organization and epigenetic landscape of Vigna mungo.</title>
        <authorList>
            <person name="Junaid A."/>
            <person name="Singh B."/>
            <person name="Bhatia S."/>
        </authorList>
    </citation>
    <scope>NUCLEOTIDE SEQUENCE [LARGE SCALE GENOMIC DNA]</scope>
    <source>
        <strain evidence="2">Urdbean</strain>
    </source>
</reference>
<evidence type="ECO:0000256" key="1">
    <source>
        <dbReference type="SAM" id="MobiDB-lite"/>
    </source>
</evidence>
<protein>
    <submittedName>
        <fullName evidence="2">Uncharacterized protein</fullName>
    </submittedName>
</protein>
<gene>
    <name evidence="2" type="ORF">V8G54_004936</name>
</gene>
<organism evidence="2 3">
    <name type="scientific">Vigna mungo</name>
    <name type="common">Black gram</name>
    <name type="synonym">Phaseolus mungo</name>
    <dbReference type="NCBI Taxonomy" id="3915"/>
    <lineage>
        <taxon>Eukaryota</taxon>
        <taxon>Viridiplantae</taxon>
        <taxon>Streptophyta</taxon>
        <taxon>Embryophyta</taxon>
        <taxon>Tracheophyta</taxon>
        <taxon>Spermatophyta</taxon>
        <taxon>Magnoliopsida</taxon>
        <taxon>eudicotyledons</taxon>
        <taxon>Gunneridae</taxon>
        <taxon>Pentapetalae</taxon>
        <taxon>rosids</taxon>
        <taxon>fabids</taxon>
        <taxon>Fabales</taxon>
        <taxon>Fabaceae</taxon>
        <taxon>Papilionoideae</taxon>
        <taxon>50 kb inversion clade</taxon>
        <taxon>NPAAA clade</taxon>
        <taxon>indigoferoid/millettioid clade</taxon>
        <taxon>Phaseoleae</taxon>
        <taxon>Vigna</taxon>
    </lineage>
</organism>
<dbReference type="EMBL" id="CP144700">
    <property type="protein sequence ID" value="WVZ26392.1"/>
    <property type="molecule type" value="Genomic_DNA"/>
</dbReference>
<proteinExistence type="predicted"/>